<dbReference type="PaxDb" id="3635-A0A1U8I509"/>
<evidence type="ECO:0000259" key="1">
    <source>
        <dbReference type="Pfam" id="PF22936"/>
    </source>
</evidence>
<organism evidence="2 3">
    <name type="scientific">Gossypium hirsutum</name>
    <name type="common">Upland cotton</name>
    <name type="synonym">Gossypium mexicanum</name>
    <dbReference type="NCBI Taxonomy" id="3635"/>
    <lineage>
        <taxon>Eukaryota</taxon>
        <taxon>Viridiplantae</taxon>
        <taxon>Streptophyta</taxon>
        <taxon>Embryophyta</taxon>
        <taxon>Tracheophyta</taxon>
        <taxon>Spermatophyta</taxon>
        <taxon>Magnoliopsida</taxon>
        <taxon>eudicotyledons</taxon>
        <taxon>Gunneridae</taxon>
        <taxon>Pentapetalae</taxon>
        <taxon>rosids</taxon>
        <taxon>malvids</taxon>
        <taxon>Malvales</taxon>
        <taxon>Malvaceae</taxon>
        <taxon>Malvoideae</taxon>
        <taxon>Gossypium</taxon>
    </lineage>
</organism>
<keyword evidence="2" id="KW-1185">Reference proteome</keyword>
<protein>
    <recommendedName>
        <fullName evidence="1">Retrovirus-related Pol polyprotein from transposon TNT 1-94-like beta-barrel domain-containing protein</fullName>
    </recommendedName>
</protein>
<reference evidence="3" key="2">
    <citation type="submission" date="2025-08" db="UniProtKB">
        <authorList>
            <consortium name="RefSeq"/>
        </authorList>
    </citation>
    <scope>IDENTIFICATION</scope>
</reference>
<dbReference type="Pfam" id="PF22936">
    <property type="entry name" value="Pol_BBD"/>
    <property type="match status" value="1"/>
</dbReference>
<dbReference type="InterPro" id="IPR036875">
    <property type="entry name" value="Znf_CCHC_sf"/>
</dbReference>
<proteinExistence type="predicted"/>
<feature type="domain" description="Retrovirus-related Pol polyprotein from transposon TNT 1-94-like beta-barrel" evidence="1">
    <location>
        <begin position="129"/>
        <end position="206"/>
    </location>
</feature>
<accession>A0A1U8I509</accession>
<dbReference type="KEGG" id="ghi:107892774"/>
<dbReference type="GeneID" id="107892774"/>
<sequence>MKEVETVKQYSDRITAVVNQIRLLGDQFLDSRVVEKNKEGQAEKKDMLKELFKLKIERLQAPQVRKPNAQCKNCKQLGHVKKVCKKKRHTQQQNTEAQTTEAEELMFTASCEAQLATPCKLTNGVKKNWLIYNRCTSYMTADEDIFKNVEKRFHSKLKVGNSQYIVAVRKGNFLIKTPSGTKLVTLLVPNIDQNLLRVGQLLEKNYSVVFKENKCLILNSSGCKLISTKMADRSFNVNWNLELQQHIPACWMKQNYGTEE</sequence>
<dbReference type="AlphaFoldDB" id="A0A1U8I509"/>
<dbReference type="GO" id="GO:0008270">
    <property type="term" value="F:zinc ion binding"/>
    <property type="evidence" value="ECO:0007669"/>
    <property type="project" value="InterPro"/>
</dbReference>
<reference evidence="2" key="1">
    <citation type="journal article" date="2020" name="Nat. Genet.">
        <title>Genomic diversifications of five Gossypium allopolyploid species and their impact on cotton improvement.</title>
        <authorList>
            <person name="Chen Z.J."/>
            <person name="Sreedasyam A."/>
            <person name="Ando A."/>
            <person name="Song Q."/>
            <person name="De Santiago L.M."/>
            <person name="Hulse-Kemp A.M."/>
            <person name="Ding M."/>
            <person name="Ye W."/>
            <person name="Kirkbride R.C."/>
            <person name="Jenkins J."/>
            <person name="Plott C."/>
            <person name="Lovell J."/>
            <person name="Lin Y.M."/>
            <person name="Vaughn R."/>
            <person name="Liu B."/>
            <person name="Simpson S."/>
            <person name="Scheffler B.E."/>
            <person name="Wen L."/>
            <person name="Saski C.A."/>
            <person name="Grover C.E."/>
            <person name="Hu G."/>
            <person name="Conover J.L."/>
            <person name="Carlson J.W."/>
            <person name="Shu S."/>
            <person name="Boston L.B."/>
            <person name="Williams M."/>
            <person name="Peterson D.G."/>
            <person name="McGee K."/>
            <person name="Jones D.C."/>
            <person name="Wendel J.F."/>
            <person name="Stelly D.M."/>
            <person name="Grimwood J."/>
            <person name="Schmutz J."/>
        </authorList>
    </citation>
    <scope>NUCLEOTIDE SEQUENCE [LARGE SCALE GENOMIC DNA]</scope>
    <source>
        <strain evidence="2">cv. TM-1</strain>
    </source>
</reference>
<gene>
    <name evidence="3" type="primary">LOC107892774</name>
</gene>
<evidence type="ECO:0000313" key="2">
    <source>
        <dbReference type="Proteomes" id="UP000818029"/>
    </source>
</evidence>
<dbReference type="SUPFAM" id="SSF57756">
    <property type="entry name" value="Retrovirus zinc finger-like domains"/>
    <property type="match status" value="1"/>
</dbReference>
<dbReference type="GO" id="GO:0003676">
    <property type="term" value="F:nucleic acid binding"/>
    <property type="evidence" value="ECO:0007669"/>
    <property type="project" value="InterPro"/>
</dbReference>
<dbReference type="InterPro" id="IPR054722">
    <property type="entry name" value="PolX-like_BBD"/>
</dbReference>
<evidence type="ECO:0000313" key="3">
    <source>
        <dbReference type="RefSeq" id="XP_016673315.1"/>
    </source>
</evidence>
<dbReference type="RefSeq" id="XP_016673315.1">
    <property type="nucleotide sequence ID" value="XM_016817826.1"/>
</dbReference>
<dbReference type="Proteomes" id="UP000818029">
    <property type="component" value="Chromosome D09"/>
</dbReference>
<name>A0A1U8I509_GOSHI</name>